<evidence type="ECO:0000313" key="1">
    <source>
        <dbReference type="EMBL" id="CRY73661.1"/>
    </source>
</evidence>
<protein>
    <submittedName>
        <fullName evidence="1">Uncharacterized protein</fullName>
    </submittedName>
</protein>
<proteinExistence type="predicted"/>
<dbReference type="AlphaFoldDB" id="A0A0H5NUG4"/>
<evidence type="ECO:0000313" key="2">
    <source>
        <dbReference type="Proteomes" id="UP000057820"/>
    </source>
</evidence>
<dbReference type="Proteomes" id="UP000057820">
    <property type="component" value="Chromosome 1"/>
</dbReference>
<dbReference type="EMBL" id="LN868938">
    <property type="protein sequence ID" value="CRY73661.1"/>
    <property type="molecule type" value="Genomic_DNA"/>
</dbReference>
<gene>
    <name evidence="1" type="ORF">ERS450000_00250</name>
</gene>
<dbReference type="RefSeq" id="WP_139337540.1">
    <property type="nucleotide sequence ID" value="NZ_CP031418.1"/>
</dbReference>
<dbReference type="KEGG" id="nfr:ERS450000_00250"/>
<accession>A0A0H5NUG4</accession>
<reference evidence="2" key="1">
    <citation type="submission" date="2015-03" db="EMBL/GenBank/DDBJ databases">
        <authorList>
            <consortium name="Pathogen Informatics"/>
        </authorList>
    </citation>
    <scope>NUCLEOTIDE SEQUENCE [LARGE SCALE GENOMIC DNA]</scope>
    <source>
        <strain evidence="2">NCTC11134</strain>
    </source>
</reference>
<organism evidence="1 2">
    <name type="scientific">Nocardia farcinica</name>
    <dbReference type="NCBI Taxonomy" id="37329"/>
    <lineage>
        <taxon>Bacteria</taxon>
        <taxon>Bacillati</taxon>
        <taxon>Actinomycetota</taxon>
        <taxon>Actinomycetes</taxon>
        <taxon>Mycobacteriales</taxon>
        <taxon>Nocardiaceae</taxon>
        <taxon>Nocardia</taxon>
    </lineage>
</organism>
<name>A0A0H5NUG4_NOCFR</name>
<sequence>MLSIPLSELMNQRLRPRRTGKLLHVGDIVTYSGSDPLRRGYEYVVTPSLDLAKLRLIRRDCQEIEITAYRSEVTPTGERVELCSDCGHITTETWHRAAPAACAVSACDCLEHRPSPDAVDAAATIAALGDGDERITYRGATPVEVTVSAARYVELLEMARWGRR</sequence>